<keyword evidence="4" id="KW-0067">ATP-binding</keyword>
<sequence>MVHPLLKDATNWTLRCLAEHRLLETPERPFLHVIEGPTQTYGEFISCSAALANFLLGRGVAKGSCVAMFCRPGLAPLQGWLAAGLIGAIDVTINPAFRGEVLAYPLRTTRPTVVIVDVDLLPVLMSLGPELDSVTDVIVVGAVSGSPLAAFGSAIVVHVFDDALETRADLPEATIAPGDPSTVMFTSGTTGPSKAALLPNGQVILIAQQALGAIGLTDDDTYYCAHPLNHIAGKFMGVLATFLAGGQLVLDQRFNASTWLMQVRRHGVTASIAHGPMIEMIFKTPPTEFDRSHRLARLMCCPLPKGIGPAFEERFGLRGVEMWGMTEIGCPLWTDLETRHPQGSCGRLLDEWYELDVVDPLTDETVGSGRTGEFVVRPKQPFTTMLGYLGRPDATVEAWRNLWFHTGDAGYRDDEGYYYFVDRIRDRIRRRAENISSFDIEMAALKFPGVAEVAAVGVPSGMEGDDDIMLNVVLAKGESLNEVALIRFMLEALPHFMVPRYIELHDALPRTPTNKVRKRELAAMGVRDTTWDRHKAGISLKKL</sequence>
<dbReference type="OrthoDB" id="9803968at2"/>
<proteinExistence type="inferred from homology"/>
<dbReference type="RefSeq" id="WP_090669764.1">
    <property type="nucleotide sequence ID" value="NZ_FNIT01000002.1"/>
</dbReference>
<dbReference type="Gene3D" id="3.40.50.12780">
    <property type="entry name" value="N-terminal domain of ligase-like"/>
    <property type="match status" value="1"/>
</dbReference>
<evidence type="ECO:0000313" key="8">
    <source>
        <dbReference type="Proteomes" id="UP000198793"/>
    </source>
</evidence>
<dbReference type="STRING" id="1166073.SAMN05192530_10230"/>
<dbReference type="Proteomes" id="UP000198793">
    <property type="component" value="Unassembled WGS sequence"/>
</dbReference>
<dbReference type="InterPro" id="IPR025110">
    <property type="entry name" value="AMP-bd_C"/>
</dbReference>
<feature type="domain" description="AMP-binding enzyme C-terminal" evidence="6">
    <location>
        <begin position="440"/>
        <end position="515"/>
    </location>
</feature>
<dbReference type="AlphaFoldDB" id="A0A1H0EGY1"/>
<dbReference type="Gene3D" id="3.30.300.30">
    <property type="match status" value="1"/>
</dbReference>
<evidence type="ECO:0000259" key="5">
    <source>
        <dbReference type="Pfam" id="PF00501"/>
    </source>
</evidence>
<dbReference type="GO" id="GO:0005324">
    <property type="term" value="F:long-chain fatty acid transmembrane transporter activity"/>
    <property type="evidence" value="ECO:0007669"/>
    <property type="project" value="TreeGrafter"/>
</dbReference>
<gene>
    <name evidence="7" type="ORF">SAMN05192530_10230</name>
</gene>
<keyword evidence="2 7" id="KW-0436">Ligase</keyword>
<organism evidence="7 8">
    <name type="scientific">Aureimonas jatrophae</name>
    <dbReference type="NCBI Taxonomy" id="1166073"/>
    <lineage>
        <taxon>Bacteria</taxon>
        <taxon>Pseudomonadati</taxon>
        <taxon>Pseudomonadota</taxon>
        <taxon>Alphaproteobacteria</taxon>
        <taxon>Hyphomicrobiales</taxon>
        <taxon>Aurantimonadaceae</taxon>
        <taxon>Aureimonas</taxon>
    </lineage>
</organism>
<keyword evidence="3" id="KW-0547">Nucleotide-binding</keyword>
<dbReference type="SUPFAM" id="SSF56801">
    <property type="entry name" value="Acetyl-CoA synthetase-like"/>
    <property type="match status" value="1"/>
</dbReference>
<dbReference type="GO" id="GO:0004467">
    <property type="term" value="F:long-chain fatty acid-CoA ligase activity"/>
    <property type="evidence" value="ECO:0007669"/>
    <property type="project" value="TreeGrafter"/>
</dbReference>
<evidence type="ECO:0000259" key="6">
    <source>
        <dbReference type="Pfam" id="PF13193"/>
    </source>
</evidence>
<dbReference type="Pfam" id="PF13193">
    <property type="entry name" value="AMP-binding_C"/>
    <property type="match status" value="1"/>
</dbReference>
<dbReference type="PANTHER" id="PTHR43107">
    <property type="entry name" value="LONG-CHAIN FATTY ACID TRANSPORT PROTEIN"/>
    <property type="match status" value="1"/>
</dbReference>
<dbReference type="PANTHER" id="PTHR43107:SF15">
    <property type="entry name" value="FATTY ACID TRANSPORT PROTEIN 3, ISOFORM A"/>
    <property type="match status" value="1"/>
</dbReference>
<dbReference type="PROSITE" id="PS00455">
    <property type="entry name" value="AMP_BINDING"/>
    <property type="match status" value="1"/>
</dbReference>
<evidence type="ECO:0000256" key="3">
    <source>
        <dbReference type="ARBA" id="ARBA00022741"/>
    </source>
</evidence>
<dbReference type="GO" id="GO:0044539">
    <property type="term" value="P:long-chain fatty acid import into cell"/>
    <property type="evidence" value="ECO:0007669"/>
    <property type="project" value="TreeGrafter"/>
</dbReference>
<feature type="domain" description="AMP-dependent synthetase/ligase" evidence="5">
    <location>
        <begin position="20"/>
        <end position="389"/>
    </location>
</feature>
<keyword evidence="8" id="KW-1185">Reference proteome</keyword>
<evidence type="ECO:0000256" key="1">
    <source>
        <dbReference type="ARBA" id="ARBA00006432"/>
    </source>
</evidence>
<evidence type="ECO:0000313" key="7">
    <source>
        <dbReference type="EMBL" id="SDN81526.1"/>
    </source>
</evidence>
<dbReference type="InterPro" id="IPR045851">
    <property type="entry name" value="AMP-bd_C_sf"/>
</dbReference>
<protein>
    <submittedName>
        <fullName evidence="7">Crotonobetaine/carnitine-CoA ligase</fullName>
    </submittedName>
</protein>
<dbReference type="InterPro" id="IPR020845">
    <property type="entry name" value="AMP-binding_CS"/>
</dbReference>
<dbReference type="Pfam" id="PF00501">
    <property type="entry name" value="AMP-binding"/>
    <property type="match status" value="1"/>
</dbReference>
<comment type="similarity">
    <text evidence="1">Belongs to the ATP-dependent AMP-binding enzyme family.</text>
</comment>
<evidence type="ECO:0000256" key="2">
    <source>
        <dbReference type="ARBA" id="ARBA00022598"/>
    </source>
</evidence>
<accession>A0A1H0EGY1</accession>
<dbReference type="EMBL" id="FNIT01000002">
    <property type="protein sequence ID" value="SDN81526.1"/>
    <property type="molecule type" value="Genomic_DNA"/>
</dbReference>
<dbReference type="InterPro" id="IPR000873">
    <property type="entry name" value="AMP-dep_synth/lig_dom"/>
</dbReference>
<dbReference type="GO" id="GO:0005886">
    <property type="term" value="C:plasma membrane"/>
    <property type="evidence" value="ECO:0007669"/>
    <property type="project" value="TreeGrafter"/>
</dbReference>
<evidence type="ECO:0000256" key="4">
    <source>
        <dbReference type="ARBA" id="ARBA00022840"/>
    </source>
</evidence>
<dbReference type="GO" id="GO:0005524">
    <property type="term" value="F:ATP binding"/>
    <property type="evidence" value="ECO:0007669"/>
    <property type="project" value="UniProtKB-KW"/>
</dbReference>
<reference evidence="7 8" key="1">
    <citation type="submission" date="2016-10" db="EMBL/GenBank/DDBJ databases">
        <authorList>
            <person name="de Groot N.N."/>
        </authorList>
    </citation>
    <scope>NUCLEOTIDE SEQUENCE [LARGE SCALE GENOMIC DNA]</scope>
    <source>
        <strain evidence="8">L7-484,KACC 16230,DSM 25025</strain>
    </source>
</reference>
<name>A0A1H0EGY1_9HYPH</name>
<dbReference type="InterPro" id="IPR042099">
    <property type="entry name" value="ANL_N_sf"/>
</dbReference>